<dbReference type="InterPro" id="IPR040573">
    <property type="entry name" value="TSP_N"/>
</dbReference>
<dbReference type="InterPro" id="IPR036034">
    <property type="entry name" value="PDZ_sf"/>
</dbReference>
<evidence type="ECO:0000259" key="7">
    <source>
        <dbReference type="PROSITE" id="PS50106"/>
    </source>
</evidence>
<dbReference type="AlphaFoldDB" id="A0A2A2F6I3"/>
<evidence type="ECO:0000256" key="2">
    <source>
        <dbReference type="ARBA" id="ARBA00022670"/>
    </source>
</evidence>
<sequence>MLRTPIFPSLFLALALLVTGAAQANLETERDYQPVEPTSDQARANILIARQLQFGHFEEQDIDGELASETLDAYLDQLDGQRLYFTQEDINRFDDYRDSMQRALTSGNLEPAFRIYNHFQQRSIQRLEYALSLLDNGIDTFSFESDDRYRLDRSEADWAQNTDELDQLWRDRIRNAVLSMRLDGQPDEAIKETLTRRYESQLDRAYDARSEDAFQQWMNAFAGLWDPHTQYLSPRNSENFDINMSLSLEGIGAVLQSEDGYTKVSRIVPGGPAAEEGSLGAADRIVGVAQEDEKMKNVIGWRLSEVVDLIRGAKGSKVRLEVIPAGTQNDMNTHEITIVRDEVKLEEQSAQSDMIEMENGGDPWQLGVIDIPTFYADLKAARQGDKDYRSTTRDVRALLEDLKSDGMDGLVIDLRGNGGGALSEANQLVGLFIESGPTVQVRGPDGSVQVFEDESNNVTWDGPVVVLVNNLSASASEIFAGAMQDYGRGLVVGAQTFGKGTVQAIRPLNHGQLKITQSKFYRISGGSTQNRGVVPDIEIEDRIHRENVAESALDGALTWDEIDTLDYHRYFEFGDVLETITSKHEKRFSEVPEYKLRQRELELLNERRDRTWVSLNAEERRAEQEAFRDKQLGIVNKRRELQDKEPFESWQAYEEDAESRPAMARRSELADEGPDFVVREAGAILTDLLAQSQHYASIYHETPEKGAVAGE</sequence>
<dbReference type="InterPro" id="IPR020992">
    <property type="entry name" value="Tail_Prtase_C"/>
</dbReference>
<dbReference type="SMART" id="SM00245">
    <property type="entry name" value="TSPc"/>
    <property type="match status" value="1"/>
</dbReference>
<evidence type="ECO:0000256" key="4">
    <source>
        <dbReference type="ARBA" id="ARBA00022825"/>
    </source>
</evidence>
<dbReference type="SUPFAM" id="SSF52096">
    <property type="entry name" value="ClpP/crotonase"/>
    <property type="match status" value="1"/>
</dbReference>
<dbReference type="Gene3D" id="2.30.42.10">
    <property type="match status" value="1"/>
</dbReference>
<dbReference type="Pfam" id="PF03572">
    <property type="entry name" value="Peptidase_S41"/>
    <property type="match status" value="1"/>
</dbReference>
<comment type="caution">
    <text evidence="8">The sequence shown here is derived from an EMBL/GenBank/DDBJ whole genome shotgun (WGS) entry which is preliminary data.</text>
</comment>
<keyword evidence="3 5" id="KW-0378">Hydrolase</keyword>
<proteinExistence type="inferred from homology"/>
<comment type="similarity">
    <text evidence="1 5">Belongs to the peptidase S41A family.</text>
</comment>
<dbReference type="InterPro" id="IPR029045">
    <property type="entry name" value="ClpP/crotonase-like_dom_sf"/>
</dbReference>
<accession>A0A2A2F6I3</accession>
<dbReference type="Gene3D" id="3.30.750.44">
    <property type="match status" value="1"/>
</dbReference>
<gene>
    <name evidence="8" type="ORF">CK501_11245</name>
</gene>
<dbReference type="GO" id="GO:0008236">
    <property type="term" value="F:serine-type peptidase activity"/>
    <property type="evidence" value="ECO:0007669"/>
    <property type="project" value="UniProtKB-KW"/>
</dbReference>
<reference evidence="8 9" key="1">
    <citation type="submission" date="2017-08" db="EMBL/GenBank/DDBJ databases">
        <title>Halovibrio sewagensis sp. nov., isolated from wastewater of high salinity.</title>
        <authorList>
            <person name="Dong X."/>
            <person name="Zhang G."/>
        </authorList>
    </citation>
    <scope>NUCLEOTIDE SEQUENCE [LARGE SCALE GENOMIC DNA]</scope>
    <source>
        <strain evidence="8 9">YL5-2</strain>
    </source>
</reference>
<dbReference type="Pfam" id="PF11818">
    <property type="entry name" value="DUF3340"/>
    <property type="match status" value="1"/>
</dbReference>
<evidence type="ECO:0000313" key="9">
    <source>
        <dbReference type="Proteomes" id="UP000218896"/>
    </source>
</evidence>
<dbReference type="InterPro" id="IPR004447">
    <property type="entry name" value="Peptidase_S41A"/>
</dbReference>
<evidence type="ECO:0000256" key="5">
    <source>
        <dbReference type="RuleBase" id="RU004404"/>
    </source>
</evidence>
<keyword evidence="6" id="KW-0732">Signal</keyword>
<evidence type="ECO:0000256" key="1">
    <source>
        <dbReference type="ARBA" id="ARBA00009179"/>
    </source>
</evidence>
<keyword evidence="4 5" id="KW-0720">Serine protease</keyword>
<dbReference type="NCBIfam" id="TIGR00225">
    <property type="entry name" value="prc"/>
    <property type="match status" value="1"/>
</dbReference>
<dbReference type="Proteomes" id="UP000218896">
    <property type="component" value="Unassembled WGS sequence"/>
</dbReference>
<dbReference type="GO" id="GO:0030288">
    <property type="term" value="C:outer membrane-bounded periplasmic space"/>
    <property type="evidence" value="ECO:0007669"/>
    <property type="project" value="TreeGrafter"/>
</dbReference>
<dbReference type="GO" id="GO:0006508">
    <property type="term" value="P:proteolysis"/>
    <property type="evidence" value="ECO:0007669"/>
    <property type="project" value="UniProtKB-KW"/>
</dbReference>
<evidence type="ECO:0000256" key="6">
    <source>
        <dbReference type="SAM" id="SignalP"/>
    </source>
</evidence>
<organism evidence="8 9">
    <name type="scientific">Halovibrio salipaludis</name>
    <dbReference type="NCBI Taxonomy" id="2032626"/>
    <lineage>
        <taxon>Bacteria</taxon>
        <taxon>Pseudomonadati</taxon>
        <taxon>Pseudomonadota</taxon>
        <taxon>Gammaproteobacteria</taxon>
        <taxon>Oceanospirillales</taxon>
        <taxon>Halomonadaceae</taxon>
        <taxon>Halovibrio</taxon>
    </lineage>
</organism>
<evidence type="ECO:0000313" key="8">
    <source>
        <dbReference type="EMBL" id="PAU80205.1"/>
    </source>
</evidence>
<dbReference type="SUPFAM" id="SSF50156">
    <property type="entry name" value="PDZ domain-like"/>
    <property type="match status" value="1"/>
</dbReference>
<dbReference type="Gene3D" id="3.90.226.10">
    <property type="entry name" value="2-enoyl-CoA Hydratase, Chain A, domain 1"/>
    <property type="match status" value="1"/>
</dbReference>
<name>A0A2A2F6I3_9GAMM</name>
<dbReference type="CDD" id="cd06782">
    <property type="entry name" value="cpPDZ_CPP-like"/>
    <property type="match status" value="1"/>
</dbReference>
<dbReference type="InterPro" id="IPR005151">
    <property type="entry name" value="Tail-specific_protease"/>
</dbReference>
<dbReference type="PANTHER" id="PTHR32060:SF22">
    <property type="entry name" value="CARBOXYL-TERMINAL-PROCESSING PEPTIDASE 3, CHLOROPLASTIC"/>
    <property type="match status" value="1"/>
</dbReference>
<dbReference type="EMBL" id="NSKD01000004">
    <property type="protein sequence ID" value="PAU80205.1"/>
    <property type="molecule type" value="Genomic_DNA"/>
</dbReference>
<dbReference type="PROSITE" id="PS50106">
    <property type="entry name" value="PDZ"/>
    <property type="match status" value="1"/>
</dbReference>
<dbReference type="Pfam" id="PF17804">
    <property type="entry name" value="TSP_NTD"/>
    <property type="match status" value="1"/>
</dbReference>
<dbReference type="GO" id="GO:0007165">
    <property type="term" value="P:signal transduction"/>
    <property type="evidence" value="ECO:0007669"/>
    <property type="project" value="TreeGrafter"/>
</dbReference>
<dbReference type="FunFam" id="3.90.226.10:FF:000090">
    <property type="entry name" value="Tail-specific protease"/>
    <property type="match status" value="1"/>
</dbReference>
<feature type="signal peptide" evidence="6">
    <location>
        <begin position="1"/>
        <end position="24"/>
    </location>
</feature>
<dbReference type="OrthoDB" id="9812068at2"/>
<feature type="domain" description="PDZ" evidence="7">
    <location>
        <begin position="241"/>
        <end position="313"/>
    </location>
</feature>
<keyword evidence="2 5" id="KW-0645">Protease</keyword>
<feature type="chain" id="PRO_5012674584" evidence="6">
    <location>
        <begin position="25"/>
        <end position="711"/>
    </location>
</feature>
<dbReference type="InterPro" id="IPR001478">
    <property type="entry name" value="PDZ"/>
</dbReference>
<protein>
    <submittedName>
        <fullName evidence="8">Tail-specific protease</fullName>
    </submittedName>
</protein>
<keyword evidence="9" id="KW-1185">Reference proteome</keyword>
<dbReference type="PANTHER" id="PTHR32060">
    <property type="entry name" value="TAIL-SPECIFIC PROTEASE"/>
    <property type="match status" value="1"/>
</dbReference>
<dbReference type="SMART" id="SM00228">
    <property type="entry name" value="PDZ"/>
    <property type="match status" value="1"/>
</dbReference>
<dbReference type="CDD" id="cd07560">
    <property type="entry name" value="Peptidase_S41_CPP"/>
    <property type="match status" value="1"/>
</dbReference>
<dbReference type="Pfam" id="PF00595">
    <property type="entry name" value="PDZ"/>
    <property type="match status" value="1"/>
</dbReference>
<evidence type="ECO:0000256" key="3">
    <source>
        <dbReference type="ARBA" id="ARBA00022801"/>
    </source>
</evidence>
<dbReference type="GO" id="GO:0004175">
    <property type="term" value="F:endopeptidase activity"/>
    <property type="evidence" value="ECO:0007669"/>
    <property type="project" value="TreeGrafter"/>
</dbReference>